<dbReference type="AlphaFoldDB" id="A0A7R9PTZ3"/>
<keyword evidence="4" id="KW-0547">Nucleotide-binding</keyword>
<dbReference type="Gene3D" id="1.10.510.10">
    <property type="entry name" value="Transferase(Phosphotransferase) domain 1"/>
    <property type="match status" value="1"/>
</dbReference>
<dbReference type="EMBL" id="CAJPIZ010000164">
    <property type="protein sequence ID" value="CAG2100645.1"/>
    <property type="molecule type" value="Genomic_DNA"/>
</dbReference>
<dbReference type="GO" id="GO:0005737">
    <property type="term" value="C:cytoplasm"/>
    <property type="evidence" value="ECO:0007669"/>
    <property type="project" value="TreeGrafter"/>
</dbReference>
<dbReference type="Proteomes" id="UP000759131">
    <property type="component" value="Unassembled WGS sequence"/>
</dbReference>
<organism evidence="10">
    <name type="scientific">Medioppia subpectinata</name>
    <dbReference type="NCBI Taxonomy" id="1979941"/>
    <lineage>
        <taxon>Eukaryota</taxon>
        <taxon>Metazoa</taxon>
        <taxon>Ecdysozoa</taxon>
        <taxon>Arthropoda</taxon>
        <taxon>Chelicerata</taxon>
        <taxon>Arachnida</taxon>
        <taxon>Acari</taxon>
        <taxon>Acariformes</taxon>
        <taxon>Sarcoptiformes</taxon>
        <taxon>Oribatida</taxon>
        <taxon>Brachypylina</taxon>
        <taxon>Oppioidea</taxon>
        <taxon>Oppiidae</taxon>
        <taxon>Medioppia</taxon>
    </lineage>
</organism>
<evidence type="ECO:0000313" key="10">
    <source>
        <dbReference type="EMBL" id="CAD7620215.1"/>
    </source>
</evidence>
<dbReference type="SUPFAM" id="SSF56112">
    <property type="entry name" value="Protein kinase-like (PK-like)"/>
    <property type="match status" value="1"/>
</dbReference>
<dbReference type="OrthoDB" id="541276at2759"/>
<evidence type="ECO:0000256" key="2">
    <source>
        <dbReference type="ARBA" id="ARBA00022527"/>
    </source>
</evidence>
<name>A0A7R9PTZ3_9ACAR</name>
<gene>
    <name evidence="10" type="ORF">OSB1V03_LOCUS709</name>
</gene>
<dbReference type="InterPro" id="IPR008271">
    <property type="entry name" value="Ser/Thr_kinase_AS"/>
</dbReference>
<evidence type="ECO:0000256" key="1">
    <source>
        <dbReference type="ARBA" id="ARBA00012513"/>
    </source>
</evidence>
<sequence>MGCTNMSSFFRNNFEKLLQIKKDKDNDHKRQIELLECVQYLHQSCPPVIHRDLKPSNVLISQNNNTYNKRFLKLCDFGSATSDDMTSMTNTFSIGTSQYTALER</sequence>
<keyword evidence="11" id="KW-1185">Reference proteome</keyword>
<dbReference type="PROSITE" id="PS00108">
    <property type="entry name" value="PROTEIN_KINASE_ST"/>
    <property type="match status" value="1"/>
</dbReference>
<dbReference type="PROSITE" id="PS50011">
    <property type="entry name" value="PROTEIN_KINASE_DOM"/>
    <property type="match status" value="1"/>
</dbReference>
<dbReference type="InterPro" id="IPR000719">
    <property type="entry name" value="Prot_kinase_dom"/>
</dbReference>
<reference evidence="10" key="1">
    <citation type="submission" date="2020-11" db="EMBL/GenBank/DDBJ databases">
        <authorList>
            <person name="Tran Van P."/>
        </authorList>
    </citation>
    <scope>NUCLEOTIDE SEQUENCE</scope>
</reference>
<keyword evidence="3" id="KW-0808">Transferase</keyword>
<dbReference type="InterPro" id="IPR011009">
    <property type="entry name" value="Kinase-like_dom_sf"/>
</dbReference>
<evidence type="ECO:0000256" key="8">
    <source>
        <dbReference type="ARBA" id="ARBA00048679"/>
    </source>
</evidence>
<evidence type="ECO:0000256" key="4">
    <source>
        <dbReference type="ARBA" id="ARBA00022741"/>
    </source>
</evidence>
<dbReference type="Pfam" id="PF00069">
    <property type="entry name" value="Pkinase"/>
    <property type="match status" value="1"/>
</dbReference>
<evidence type="ECO:0000256" key="3">
    <source>
        <dbReference type="ARBA" id="ARBA00022679"/>
    </source>
</evidence>
<proteinExistence type="predicted"/>
<evidence type="ECO:0000256" key="5">
    <source>
        <dbReference type="ARBA" id="ARBA00022777"/>
    </source>
</evidence>
<dbReference type="EC" id="2.7.11.1" evidence="1"/>
<comment type="catalytic activity">
    <reaction evidence="8">
        <text>L-seryl-[protein] + ATP = O-phospho-L-seryl-[protein] + ADP + H(+)</text>
        <dbReference type="Rhea" id="RHEA:17989"/>
        <dbReference type="Rhea" id="RHEA-COMP:9863"/>
        <dbReference type="Rhea" id="RHEA-COMP:11604"/>
        <dbReference type="ChEBI" id="CHEBI:15378"/>
        <dbReference type="ChEBI" id="CHEBI:29999"/>
        <dbReference type="ChEBI" id="CHEBI:30616"/>
        <dbReference type="ChEBI" id="CHEBI:83421"/>
        <dbReference type="ChEBI" id="CHEBI:456216"/>
        <dbReference type="EC" id="2.7.11.1"/>
    </reaction>
</comment>
<dbReference type="GO" id="GO:0004674">
    <property type="term" value="F:protein serine/threonine kinase activity"/>
    <property type="evidence" value="ECO:0007669"/>
    <property type="project" value="UniProtKB-KW"/>
</dbReference>
<dbReference type="PANTHER" id="PTHR22967">
    <property type="entry name" value="SERINE/THREONINE PROTEIN KINASE"/>
    <property type="match status" value="1"/>
</dbReference>
<evidence type="ECO:0000259" key="9">
    <source>
        <dbReference type="PROSITE" id="PS50011"/>
    </source>
</evidence>
<dbReference type="PANTHER" id="PTHR22967:SF57">
    <property type="entry name" value="AUXILIN, ISOFORM A-RELATED"/>
    <property type="match status" value="1"/>
</dbReference>
<comment type="catalytic activity">
    <reaction evidence="7">
        <text>L-threonyl-[protein] + ATP = O-phospho-L-threonyl-[protein] + ADP + H(+)</text>
        <dbReference type="Rhea" id="RHEA:46608"/>
        <dbReference type="Rhea" id="RHEA-COMP:11060"/>
        <dbReference type="Rhea" id="RHEA-COMP:11605"/>
        <dbReference type="ChEBI" id="CHEBI:15378"/>
        <dbReference type="ChEBI" id="CHEBI:30013"/>
        <dbReference type="ChEBI" id="CHEBI:30616"/>
        <dbReference type="ChEBI" id="CHEBI:61977"/>
        <dbReference type="ChEBI" id="CHEBI:456216"/>
        <dbReference type="EC" id="2.7.11.1"/>
    </reaction>
</comment>
<keyword evidence="5" id="KW-0418">Kinase</keyword>
<evidence type="ECO:0000256" key="7">
    <source>
        <dbReference type="ARBA" id="ARBA00047899"/>
    </source>
</evidence>
<evidence type="ECO:0000256" key="6">
    <source>
        <dbReference type="ARBA" id="ARBA00022840"/>
    </source>
</evidence>
<evidence type="ECO:0000313" key="11">
    <source>
        <dbReference type="Proteomes" id="UP000759131"/>
    </source>
</evidence>
<dbReference type="EMBL" id="OC854739">
    <property type="protein sequence ID" value="CAD7620215.1"/>
    <property type="molecule type" value="Genomic_DNA"/>
</dbReference>
<feature type="domain" description="Protein kinase" evidence="9">
    <location>
        <begin position="1"/>
        <end position="104"/>
    </location>
</feature>
<keyword evidence="6" id="KW-0067">ATP-binding</keyword>
<accession>A0A7R9PTZ3</accession>
<keyword evidence="2" id="KW-0723">Serine/threonine-protein kinase</keyword>
<protein>
    <recommendedName>
        <fullName evidence="1">non-specific serine/threonine protein kinase</fullName>
        <ecNumber evidence="1">2.7.11.1</ecNumber>
    </recommendedName>
</protein>
<dbReference type="GO" id="GO:0005524">
    <property type="term" value="F:ATP binding"/>
    <property type="evidence" value="ECO:0007669"/>
    <property type="project" value="UniProtKB-KW"/>
</dbReference>